<feature type="transmembrane region" description="Helical" evidence="1">
    <location>
        <begin position="12"/>
        <end position="36"/>
    </location>
</feature>
<keyword evidence="1" id="KW-1133">Transmembrane helix</keyword>
<feature type="transmembrane region" description="Helical" evidence="1">
    <location>
        <begin position="90"/>
        <end position="110"/>
    </location>
</feature>
<dbReference type="RefSeq" id="WP_108779373.1">
    <property type="nucleotide sequence ID" value="NZ_CP029186.1"/>
</dbReference>
<evidence type="ECO:0000256" key="1">
    <source>
        <dbReference type="SAM" id="Phobius"/>
    </source>
</evidence>
<keyword evidence="1" id="KW-0472">Membrane</keyword>
<keyword evidence="1" id="KW-0812">Transmembrane</keyword>
<evidence type="ECO:0000313" key="3">
    <source>
        <dbReference type="Proteomes" id="UP000244929"/>
    </source>
</evidence>
<reference evidence="2 3" key="1">
    <citation type="submission" date="2018-04" db="EMBL/GenBank/DDBJ databases">
        <title>Genome sequencing of Flavobacterium sp. HYN0059.</title>
        <authorList>
            <person name="Yi H."/>
            <person name="Baek C."/>
        </authorList>
    </citation>
    <scope>NUCLEOTIDE SEQUENCE [LARGE SCALE GENOMIC DNA]</scope>
    <source>
        <strain evidence="2 3">HYN0059</strain>
    </source>
</reference>
<name>A0A2S1R1V6_9FLAO</name>
<sequence length="164" mass="18960">MKTIISRLNWKLIMLHGVAAWFVIYAFRFFVFSYYAGLITEADKTGIKQTAENRPEETSDFIIILALGGFVGLLIAFIISSIITVKNRLYWLNSLIVFVILYVLLRYKFLGYEYFKDIFLFPGKFVDDKTAKYIIDGSIVLLIGLVIFFSKKTNQFIKTNIHPS</sequence>
<keyword evidence="3" id="KW-1185">Reference proteome</keyword>
<feature type="transmembrane region" description="Helical" evidence="1">
    <location>
        <begin position="130"/>
        <end position="149"/>
    </location>
</feature>
<protein>
    <submittedName>
        <fullName evidence="2">Uncharacterized protein</fullName>
    </submittedName>
</protein>
<dbReference type="Proteomes" id="UP000244929">
    <property type="component" value="Chromosome"/>
</dbReference>
<evidence type="ECO:0000313" key="2">
    <source>
        <dbReference type="EMBL" id="AWH86650.1"/>
    </source>
</evidence>
<dbReference type="KEGG" id="falb:HYN59_16730"/>
<gene>
    <name evidence="2" type="ORF">HYN59_16730</name>
</gene>
<proteinExistence type="predicted"/>
<feature type="transmembrane region" description="Helical" evidence="1">
    <location>
        <begin position="61"/>
        <end position="83"/>
    </location>
</feature>
<dbReference type="AlphaFoldDB" id="A0A2S1R1V6"/>
<organism evidence="2 3">
    <name type="scientific">Flavobacterium album</name>
    <dbReference type="NCBI Taxonomy" id="2175091"/>
    <lineage>
        <taxon>Bacteria</taxon>
        <taxon>Pseudomonadati</taxon>
        <taxon>Bacteroidota</taxon>
        <taxon>Flavobacteriia</taxon>
        <taxon>Flavobacteriales</taxon>
        <taxon>Flavobacteriaceae</taxon>
        <taxon>Flavobacterium</taxon>
    </lineage>
</organism>
<dbReference type="OrthoDB" id="1361858at2"/>
<dbReference type="EMBL" id="CP029186">
    <property type="protein sequence ID" value="AWH86650.1"/>
    <property type="molecule type" value="Genomic_DNA"/>
</dbReference>
<accession>A0A2S1R1V6</accession>